<proteinExistence type="predicted"/>
<reference evidence="3" key="1">
    <citation type="journal article" date="2020" name="Cell">
        <title>Large-Scale Comparative Analyses of Tick Genomes Elucidate Their Genetic Diversity and Vector Capacities.</title>
        <authorList>
            <consortium name="Tick Genome and Microbiome Consortium (TIGMIC)"/>
            <person name="Jia N."/>
            <person name="Wang J."/>
            <person name="Shi W."/>
            <person name="Du L."/>
            <person name="Sun Y."/>
            <person name="Zhan W."/>
            <person name="Jiang J.F."/>
            <person name="Wang Q."/>
            <person name="Zhang B."/>
            <person name="Ji P."/>
            <person name="Bell-Sakyi L."/>
            <person name="Cui X.M."/>
            <person name="Yuan T.T."/>
            <person name="Jiang B.G."/>
            <person name="Yang W.F."/>
            <person name="Lam T.T."/>
            <person name="Chang Q.C."/>
            <person name="Ding S.J."/>
            <person name="Wang X.J."/>
            <person name="Zhu J.G."/>
            <person name="Ruan X.D."/>
            <person name="Zhao L."/>
            <person name="Wei J.T."/>
            <person name="Ye R.Z."/>
            <person name="Que T.C."/>
            <person name="Du C.H."/>
            <person name="Zhou Y.H."/>
            <person name="Cheng J.X."/>
            <person name="Dai P.F."/>
            <person name="Guo W.B."/>
            <person name="Han X.H."/>
            <person name="Huang E.J."/>
            <person name="Li L.F."/>
            <person name="Wei W."/>
            <person name="Gao Y.C."/>
            <person name="Liu J.Z."/>
            <person name="Shao H.Z."/>
            <person name="Wang X."/>
            <person name="Wang C.C."/>
            <person name="Yang T.C."/>
            <person name="Huo Q.B."/>
            <person name="Li W."/>
            <person name="Chen H.Y."/>
            <person name="Chen S.E."/>
            <person name="Zhou L.G."/>
            <person name="Ni X.B."/>
            <person name="Tian J.H."/>
            <person name="Sheng Y."/>
            <person name="Liu T."/>
            <person name="Pan Y.S."/>
            <person name="Xia L.Y."/>
            <person name="Li J."/>
            <person name="Zhao F."/>
            <person name="Cao W.C."/>
        </authorList>
    </citation>
    <scope>NUCLEOTIDE SEQUENCE</scope>
    <source>
        <strain evidence="3">Rmic-2018</strain>
    </source>
</reference>
<feature type="compositionally biased region" description="Basic residues" evidence="1">
    <location>
        <begin position="207"/>
        <end position="218"/>
    </location>
</feature>
<feature type="compositionally biased region" description="Basic and acidic residues" evidence="1">
    <location>
        <begin position="287"/>
        <end position="301"/>
    </location>
</feature>
<dbReference type="AlphaFoldDB" id="A0A9J6DIM6"/>
<dbReference type="InterPro" id="IPR003034">
    <property type="entry name" value="SAP_dom"/>
</dbReference>
<feature type="compositionally biased region" description="Polar residues" evidence="1">
    <location>
        <begin position="245"/>
        <end position="257"/>
    </location>
</feature>
<feature type="compositionally biased region" description="Polar residues" evidence="1">
    <location>
        <begin position="171"/>
        <end position="206"/>
    </location>
</feature>
<evidence type="ECO:0000259" key="2">
    <source>
        <dbReference type="Pfam" id="PF02037"/>
    </source>
</evidence>
<evidence type="ECO:0000313" key="4">
    <source>
        <dbReference type="Proteomes" id="UP000821866"/>
    </source>
</evidence>
<name>A0A9J6DIM6_RHIMP</name>
<dbReference type="EMBL" id="JABSTU010000009">
    <property type="protein sequence ID" value="KAH8022069.1"/>
    <property type="molecule type" value="Genomic_DNA"/>
</dbReference>
<reference evidence="3" key="2">
    <citation type="submission" date="2021-09" db="EMBL/GenBank/DDBJ databases">
        <authorList>
            <person name="Jia N."/>
            <person name="Wang J."/>
            <person name="Shi W."/>
            <person name="Du L."/>
            <person name="Sun Y."/>
            <person name="Zhan W."/>
            <person name="Jiang J."/>
            <person name="Wang Q."/>
            <person name="Zhang B."/>
            <person name="Ji P."/>
            <person name="Sakyi L.B."/>
            <person name="Cui X."/>
            <person name="Yuan T."/>
            <person name="Jiang B."/>
            <person name="Yang W."/>
            <person name="Lam T.T.-Y."/>
            <person name="Chang Q."/>
            <person name="Ding S."/>
            <person name="Wang X."/>
            <person name="Zhu J."/>
            <person name="Ruan X."/>
            <person name="Zhao L."/>
            <person name="Wei J."/>
            <person name="Que T."/>
            <person name="Du C."/>
            <person name="Cheng J."/>
            <person name="Dai P."/>
            <person name="Han X."/>
            <person name="Huang E."/>
            <person name="Gao Y."/>
            <person name="Liu J."/>
            <person name="Shao H."/>
            <person name="Ye R."/>
            <person name="Li L."/>
            <person name="Wei W."/>
            <person name="Wang X."/>
            <person name="Wang C."/>
            <person name="Huo Q."/>
            <person name="Li W."/>
            <person name="Guo W."/>
            <person name="Chen H."/>
            <person name="Chen S."/>
            <person name="Zhou L."/>
            <person name="Zhou L."/>
            <person name="Ni X."/>
            <person name="Tian J."/>
            <person name="Zhou Y."/>
            <person name="Sheng Y."/>
            <person name="Liu T."/>
            <person name="Pan Y."/>
            <person name="Xia L."/>
            <person name="Li J."/>
            <person name="Zhao F."/>
            <person name="Cao W."/>
        </authorList>
    </citation>
    <scope>NUCLEOTIDE SEQUENCE</scope>
    <source>
        <strain evidence="3">Rmic-2018</strain>
        <tissue evidence="3">Larvae</tissue>
    </source>
</reference>
<accession>A0A9J6DIM6</accession>
<comment type="caution">
    <text evidence="3">The sequence shown here is derived from an EMBL/GenBank/DDBJ whole genome shotgun (WGS) entry which is preliminary data.</text>
</comment>
<sequence>MSFINWRVATAEDLAAVSARLTRNELQHHSLSTTGNKEELIDRHFVDITRGPPPAHEPEPSASNMSTPLAAMPAPTMSCPPCPPSRQAKMLQCCQTVARYQKWLSQRLPLCTRHFQSPSQWCPPWNNCLHTCHNKFLSQLASLHFAHKLSKSALANLPPKVHKDCKKKKWSTPSPNALKSTSNSYFSSGSETTLKSEKSGTTLGSSNRKKRRKQHMHKKDWQIHSPKYSSKKASSHTEVPDKKLTISSNMTAKSSEQSSKEDQFPHKTKPLPCPVMTPTPNSDESPSEEHIPAHDPADLVDLHTLPSCAHEAAAQPPSQRPQRHRTQPRHLQDFDLSTQE</sequence>
<organism evidence="3 4">
    <name type="scientific">Rhipicephalus microplus</name>
    <name type="common">Cattle tick</name>
    <name type="synonym">Boophilus microplus</name>
    <dbReference type="NCBI Taxonomy" id="6941"/>
    <lineage>
        <taxon>Eukaryota</taxon>
        <taxon>Metazoa</taxon>
        <taxon>Ecdysozoa</taxon>
        <taxon>Arthropoda</taxon>
        <taxon>Chelicerata</taxon>
        <taxon>Arachnida</taxon>
        <taxon>Acari</taxon>
        <taxon>Parasitiformes</taxon>
        <taxon>Ixodida</taxon>
        <taxon>Ixodoidea</taxon>
        <taxon>Ixodidae</taxon>
        <taxon>Rhipicephalinae</taxon>
        <taxon>Rhipicephalus</taxon>
        <taxon>Boophilus</taxon>
    </lineage>
</organism>
<protein>
    <recommendedName>
        <fullName evidence="2">SAP domain-containing protein</fullName>
    </recommendedName>
</protein>
<dbReference type="Proteomes" id="UP000821866">
    <property type="component" value="Chromosome 7"/>
</dbReference>
<evidence type="ECO:0000313" key="3">
    <source>
        <dbReference type="EMBL" id="KAH8022069.1"/>
    </source>
</evidence>
<dbReference type="Pfam" id="PF02037">
    <property type="entry name" value="SAP"/>
    <property type="match status" value="1"/>
</dbReference>
<evidence type="ECO:0000256" key="1">
    <source>
        <dbReference type="SAM" id="MobiDB-lite"/>
    </source>
</evidence>
<keyword evidence="4" id="KW-1185">Reference proteome</keyword>
<feature type="region of interest" description="Disordered" evidence="1">
    <location>
        <begin position="165"/>
        <end position="340"/>
    </location>
</feature>
<feature type="domain" description="SAP" evidence="2">
    <location>
        <begin position="23"/>
        <end position="44"/>
    </location>
</feature>
<gene>
    <name evidence="3" type="ORF">HPB51_021521</name>
</gene>